<feature type="transmembrane region" description="Helical" evidence="1">
    <location>
        <begin position="89"/>
        <end position="109"/>
    </location>
</feature>
<protein>
    <submittedName>
        <fullName evidence="2">Uncharacterized protein</fullName>
    </submittedName>
</protein>
<accession>A0A822YJ85</accession>
<evidence type="ECO:0000313" key="3">
    <source>
        <dbReference type="Proteomes" id="UP000607653"/>
    </source>
</evidence>
<dbReference type="EMBL" id="DUZY01000003">
    <property type="protein sequence ID" value="DAD31581.1"/>
    <property type="molecule type" value="Genomic_DNA"/>
</dbReference>
<keyword evidence="3" id="KW-1185">Reference proteome</keyword>
<proteinExistence type="predicted"/>
<keyword evidence="1" id="KW-0472">Membrane</keyword>
<organism evidence="2 3">
    <name type="scientific">Nelumbo nucifera</name>
    <name type="common">Sacred lotus</name>
    <dbReference type="NCBI Taxonomy" id="4432"/>
    <lineage>
        <taxon>Eukaryota</taxon>
        <taxon>Viridiplantae</taxon>
        <taxon>Streptophyta</taxon>
        <taxon>Embryophyta</taxon>
        <taxon>Tracheophyta</taxon>
        <taxon>Spermatophyta</taxon>
        <taxon>Magnoliopsida</taxon>
        <taxon>Proteales</taxon>
        <taxon>Nelumbonaceae</taxon>
        <taxon>Nelumbo</taxon>
    </lineage>
</organism>
<dbReference type="Proteomes" id="UP000607653">
    <property type="component" value="Unassembled WGS sequence"/>
</dbReference>
<gene>
    <name evidence="2" type="ORF">HUJ06_010432</name>
</gene>
<keyword evidence="1" id="KW-1133">Transmembrane helix</keyword>
<keyword evidence="1" id="KW-0812">Transmembrane</keyword>
<evidence type="ECO:0000256" key="1">
    <source>
        <dbReference type="SAM" id="Phobius"/>
    </source>
</evidence>
<evidence type="ECO:0000313" key="2">
    <source>
        <dbReference type="EMBL" id="DAD31581.1"/>
    </source>
</evidence>
<reference evidence="2 3" key="1">
    <citation type="journal article" date="2020" name="Mol. Biol. Evol.">
        <title>Distinct Expression and Methylation Patterns for Genes with Different Fates following a Single Whole-Genome Duplication in Flowering Plants.</title>
        <authorList>
            <person name="Shi T."/>
            <person name="Rahmani R.S."/>
            <person name="Gugger P.F."/>
            <person name="Wang M."/>
            <person name="Li H."/>
            <person name="Zhang Y."/>
            <person name="Li Z."/>
            <person name="Wang Q."/>
            <person name="Van de Peer Y."/>
            <person name="Marchal K."/>
            <person name="Chen J."/>
        </authorList>
    </citation>
    <scope>NUCLEOTIDE SEQUENCE [LARGE SCALE GENOMIC DNA]</scope>
    <source>
        <tissue evidence="2">Leaf</tissue>
    </source>
</reference>
<sequence length="155" mass="17487">MVFSVQTLFLSFQFLALRVRKRLLPQVNLKAPSLLPITNKLPHEVRTRPEELICALSFMTVVSLIQLPYEYIDGNPIPTIIFGGQPSTFHAFLLSLVFSFSGAACTMMLREDYPKAARYCRRFGIAAFFVAVLIFLWAALPDAVRLFSSLTCTHP</sequence>
<comment type="caution">
    <text evidence="2">The sequence shown here is derived from an EMBL/GenBank/DDBJ whole genome shotgun (WGS) entry which is preliminary data.</text>
</comment>
<feature type="transmembrane region" description="Helical" evidence="1">
    <location>
        <begin position="121"/>
        <end position="140"/>
    </location>
</feature>
<dbReference type="AlphaFoldDB" id="A0A822YJ85"/>
<name>A0A822YJ85_NELNU</name>